<dbReference type="Pfam" id="PF01116">
    <property type="entry name" value="F_bP_aldolase"/>
    <property type="match status" value="1"/>
</dbReference>
<dbReference type="InterPro" id="IPR013785">
    <property type="entry name" value="Aldolase_TIM"/>
</dbReference>
<dbReference type="InterPro" id="IPR050246">
    <property type="entry name" value="Class_II_FBP_aldolase"/>
</dbReference>
<organism evidence="3 4">
    <name type="scientific">Amycolatopsis thermophila</name>
    <dbReference type="NCBI Taxonomy" id="206084"/>
    <lineage>
        <taxon>Bacteria</taxon>
        <taxon>Bacillati</taxon>
        <taxon>Actinomycetota</taxon>
        <taxon>Actinomycetes</taxon>
        <taxon>Pseudonocardiales</taxon>
        <taxon>Pseudonocardiaceae</taxon>
        <taxon>Amycolatopsis</taxon>
    </lineage>
</organism>
<evidence type="ECO:0000313" key="4">
    <source>
        <dbReference type="Proteomes" id="UP001229651"/>
    </source>
</evidence>
<reference evidence="3 4" key="1">
    <citation type="submission" date="2023-07" db="EMBL/GenBank/DDBJ databases">
        <title>Sequencing the genomes of 1000 actinobacteria strains.</title>
        <authorList>
            <person name="Klenk H.-P."/>
        </authorList>
    </citation>
    <scope>NUCLEOTIDE SEQUENCE [LARGE SCALE GENOMIC DNA]</scope>
    <source>
        <strain evidence="3 4">DSM 45805</strain>
    </source>
</reference>
<dbReference type="Proteomes" id="UP001229651">
    <property type="component" value="Unassembled WGS sequence"/>
</dbReference>
<dbReference type="Gene3D" id="3.20.20.70">
    <property type="entry name" value="Aldolase class I"/>
    <property type="match status" value="1"/>
</dbReference>
<evidence type="ECO:0000256" key="2">
    <source>
        <dbReference type="SAM" id="MobiDB-lite"/>
    </source>
</evidence>
<keyword evidence="4" id="KW-1185">Reference proteome</keyword>
<comment type="cofactor">
    <cofactor evidence="1">
        <name>Zn(2+)</name>
        <dbReference type="ChEBI" id="CHEBI:29105"/>
    </cofactor>
</comment>
<gene>
    <name evidence="3" type="ORF">FB470_006875</name>
</gene>
<dbReference type="InterPro" id="IPR000771">
    <property type="entry name" value="FBA_II"/>
</dbReference>
<feature type="compositionally biased region" description="Basic residues" evidence="2">
    <location>
        <begin position="320"/>
        <end position="333"/>
    </location>
</feature>
<dbReference type="EMBL" id="JAUSUT010000001">
    <property type="protein sequence ID" value="MDQ0382881.1"/>
    <property type="molecule type" value="Genomic_DNA"/>
</dbReference>
<feature type="compositionally biased region" description="Basic residues" evidence="2">
    <location>
        <begin position="16"/>
        <end position="27"/>
    </location>
</feature>
<proteinExistence type="predicted"/>
<sequence>MSSGHKRFRTGAPRARSGHLRCRRRRGSGSSGGRSPRSASFTLTPRLFPDEVRYTATALATNISVVIAGGTATYVATRLVQQTHNLPDRPDRDRHHAQAAVVGVRVAEPAMRAALDDVVARRLNAGTAVPAFTCYGTDTALAVVDAAERLRLPVVLLVAPSSAGQATGPKLIRTLRHIVDDAAVEVCVRLDHAKDEALIRRAIEAGADSVLADGSHLPPTANAEFVRQVREFAAPLGVVVEAELGSVPGDEARAAAPETATAGKTDPATARPFLNASGAQLLACGVGNVHDKYSGVPALDWPRPAAVPEQAGARGAGPARRVRPFRNRPARGTRGRDREGQRQHRTPNRDAGDDRTRDHWLPRGR</sequence>
<comment type="caution">
    <text evidence="3">The sequence shown here is derived from an EMBL/GenBank/DDBJ whole genome shotgun (WGS) entry which is preliminary data.</text>
</comment>
<feature type="region of interest" description="Disordered" evidence="2">
    <location>
        <begin position="1"/>
        <end position="42"/>
    </location>
</feature>
<evidence type="ECO:0000256" key="1">
    <source>
        <dbReference type="ARBA" id="ARBA00001947"/>
    </source>
</evidence>
<evidence type="ECO:0000313" key="3">
    <source>
        <dbReference type="EMBL" id="MDQ0382881.1"/>
    </source>
</evidence>
<dbReference type="PANTHER" id="PTHR30304:SF0">
    <property type="entry name" value="D-TAGATOSE-1,6-BISPHOSPHATE ALDOLASE SUBUNIT GATY-RELATED"/>
    <property type="match status" value="1"/>
</dbReference>
<accession>A0ABU0F6Y8</accession>
<protein>
    <submittedName>
        <fullName evidence="3">Fructose/tagatose bisphosphate aldolase</fullName>
    </submittedName>
</protein>
<dbReference type="PANTHER" id="PTHR30304">
    <property type="entry name" value="D-TAGATOSE-1,6-BISPHOSPHATE ALDOLASE"/>
    <property type="match status" value="1"/>
</dbReference>
<dbReference type="SUPFAM" id="SSF51569">
    <property type="entry name" value="Aldolase"/>
    <property type="match status" value="1"/>
</dbReference>
<feature type="region of interest" description="Disordered" evidence="2">
    <location>
        <begin position="307"/>
        <end position="365"/>
    </location>
</feature>
<name>A0ABU0F6Y8_9PSEU</name>
<feature type="compositionally biased region" description="Basic and acidic residues" evidence="2">
    <location>
        <begin position="334"/>
        <end position="365"/>
    </location>
</feature>